<evidence type="ECO:0000313" key="2">
    <source>
        <dbReference type="EMBL" id="TWI15680.1"/>
    </source>
</evidence>
<dbReference type="Proteomes" id="UP000315908">
    <property type="component" value="Unassembled WGS sequence"/>
</dbReference>
<reference evidence="2 3" key="1">
    <citation type="journal article" date="2015" name="Stand. Genomic Sci.">
        <title>Genomic Encyclopedia of Bacterial and Archaeal Type Strains, Phase III: the genomes of soil and plant-associated and newly described type strains.</title>
        <authorList>
            <person name="Whitman W.B."/>
            <person name="Woyke T."/>
            <person name="Klenk H.P."/>
            <person name="Zhou Y."/>
            <person name="Lilburn T.G."/>
            <person name="Beck B.J."/>
            <person name="De Vos P."/>
            <person name="Vandamme P."/>
            <person name="Eisen J.A."/>
            <person name="Garrity G."/>
            <person name="Hugenholtz P."/>
            <person name="Kyrpides N.C."/>
        </authorList>
    </citation>
    <scope>NUCLEOTIDE SEQUENCE [LARGE SCALE GENOMIC DNA]</scope>
    <source>
        <strain evidence="2 3">CGMCC 1.6855</strain>
    </source>
</reference>
<feature type="transmembrane region" description="Helical" evidence="1">
    <location>
        <begin position="49"/>
        <end position="68"/>
    </location>
</feature>
<dbReference type="OrthoDB" id="1048241at2"/>
<comment type="caution">
    <text evidence="2">The sequence shown here is derived from an EMBL/GenBank/DDBJ whole genome shotgun (WGS) entry which is preliminary data.</text>
</comment>
<dbReference type="RefSeq" id="WP_145330661.1">
    <property type="nucleotide sequence ID" value="NZ_VLKR01000040.1"/>
</dbReference>
<feature type="transmembrane region" description="Helical" evidence="1">
    <location>
        <begin position="25"/>
        <end position="43"/>
    </location>
</feature>
<accession>A0A562M727</accession>
<dbReference type="EMBL" id="VLKR01000040">
    <property type="protein sequence ID" value="TWI15680.1"/>
    <property type="molecule type" value="Genomic_DNA"/>
</dbReference>
<evidence type="ECO:0000256" key="1">
    <source>
        <dbReference type="SAM" id="Phobius"/>
    </source>
</evidence>
<keyword evidence="1" id="KW-0812">Transmembrane</keyword>
<gene>
    <name evidence="2" type="ORF">IQ31_04963</name>
</gene>
<evidence type="ECO:0000313" key="3">
    <source>
        <dbReference type="Proteomes" id="UP000315908"/>
    </source>
</evidence>
<name>A0A562M727_9SPHI</name>
<evidence type="ECO:0008006" key="4">
    <source>
        <dbReference type="Google" id="ProtNLM"/>
    </source>
</evidence>
<proteinExistence type="predicted"/>
<keyword evidence="1" id="KW-0472">Membrane</keyword>
<protein>
    <recommendedName>
        <fullName evidence="4">DUF4133 domain-containing protein</fullName>
    </recommendedName>
</protein>
<organism evidence="2 3">
    <name type="scientific">Sphingobacterium siyangense</name>
    <dbReference type="NCBI Taxonomy" id="459529"/>
    <lineage>
        <taxon>Bacteria</taxon>
        <taxon>Pseudomonadati</taxon>
        <taxon>Bacteroidota</taxon>
        <taxon>Sphingobacteriia</taxon>
        <taxon>Sphingobacteriales</taxon>
        <taxon>Sphingobacteriaceae</taxon>
        <taxon>Sphingobacterium</taxon>
    </lineage>
</organism>
<sequence>MIQKDYQFYKGLQKPLIYRGFKGKFIYYGVGSIMGGMLCGGMIGAFTNMIFGCLSILVFMSAGMVYTISKQKKGLYDKTNHRGIFIHPSKSLFRNEKADETLI</sequence>
<keyword evidence="1" id="KW-1133">Transmembrane helix</keyword>
<dbReference type="AlphaFoldDB" id="A0A562M727"/>